<feature type="domain" description="Major facilitator superfamily (MFS) profile" evidence="7">
    <location>
        <begin position="178"/>
        <end position="601"/>
    </location>
</feature>
<evidence type="ECO:0000256" key="4">
    <source>
        <dbReference type="ARBA" id="ARBA00023136"/>
    </source>
</evidence>
<feature type="region of interest" description="Disordered" evidence="5">
    <location>
        <begin position="69"/>
        <end position="111"/>
    </location>
</feature>
<organism evidence="8 9">
    <name type="scientific">Pseudomicrostroma glucosiphilum</name>
    <dbReference type="NCBI Taxonomy" id="1684307"/>
    <lineage>
        <taxon>Eukaryota</taxon>
        <taxon>Fungi</taxon>
        <taxon>Dikarya</taxon>
        <taxon>Basidiomycota</taxon>
        <taxon>Ustilaginomycotina</taxon>
        <taxon>Exobasidiomycetes</taxon>
        <taxon>Microstromatales</taxon>
        <taxon>Microstromatales incertae sedis</taxon>
        <taxon>Pseudomicrostroma</taxon>
    </lineage>
</organism>
<dbReference type="RefSeq" id="XP_025350783.1">
    <property type="nucleotide sequence ID" value="XM_025493503.1"/>
</dbReference>
<dbReference type="EMBL" id="KZ819321">
    <property type="protein sequence ID" value="PWN23623.1"/>
    <property type="molecule type" value="Genomic_DNA"/>
</dbReference>
<dbReference type="PANTHER" id="PTHR23502">
    <property type="entry name" value="MAJOR FACILITATOR SUPERFAMILY"/>
    <property type="match status" value="1"/>
</dbReference>
<feature type="region of interest" description="Disordered" evidence="5">
    <location>
        <begin position="131"/>
        <end position="169"/>
    </location>
</feature>
<sequence length="613" mass="67044">MSRNTEASTSSHKAHIAPAFDARPGRSHARSYSRSSALGLQRTHSLREAYDADAASLDGELGLASISRQNSYQAAKASVPRTGGKSDPQTQASSEQSAQSQRPRAASRLWTQGGREDIPEGAVEHDNQDFEATQQGSVHEKHSNTDEKQPQDPNLVTWDSPDSQENPRNWPRKRKWAIMVLVSSFTFFSPLSSSMIAPALPLIAQELNITSSITQNLVLSVFVLAYAFGPLFLGPLSEMFGRRPVIQLSNVFFIAWTMACELTAFRFLAGLGGSAPLTTGGGTVGDLFVPEERGKAMAMYSLAPLLGPVIGPIIGAAVTQYVGSWRWIFGIATIVSATPAILGIFFLRETYAPQILAAKCARLRKETGNDKLHTAFQIGALSWRARFRVNLSRPFILLTTQPIILVLATYMSLIYGTMYLLLTEFNSIFIEQYNESTFIASLNYISLGFGFTTGGQVGGRVIDIIYRRLKARNGGVGTPEHKLPVMFVGAWFIPIGLILFGFTVQYKVFWLVPNIGAFIFGCGMMSVFLCLQNYTVDFYNVFAASALSAVGLCRSLCGFGLPLAAPSLFDRLGYDYGTLLLAAITAVLGIPAPFLFYRFGPWLRQRSTYASTA</sequence>
<dbReference type="PROSITE" id="PS00216">
    <property type="entry name" value="SUGAR_TRANSPORT_1"/>
    <property type="match status" value="1"/>
</dbReference>
<dbReference type="AlphaFoldDB" id="A0A316UI67"/>
<feature type="transmembrane region" description="Helical" evidence="6">
    <location>
        <begin position="217"/>
        <end position="236"/>
    </location>
</feature>
<feature type="transmembrane region" description="Helical" evidence="6">
    <location>
        <begin position="176"/>
        <end position="197"/>
    </location>
</feature>
<dbReference type="InterPro" id="IPR005829">
    <property type="entry name" value="Sugar_transporter_CS"/>
</dbReference>
<evidence type="ECO:0000313" key="8">
    <source>
        <dbReference type="EMBL" id="PWN23623.1"/>
    </source>
</evidence>
<feature type="transmembrane region" description="Helical" evidence="6">
    <location>
        <begin position="395"/>
        <end position="422"/>
    </location>
</feature>
<evidence type="ECO:0000256" key="5">
    <source>
        <dbReference type="SAM" id="MobiDB-lite"/>
    </source>
</evidence>
<feature type="region of interest" description="Disordered" evidence="5">
    <location>
        <begin position="1"/>
        <end position="41"/>
    </location>
</feature>
<dbReference type="GO" id="GO:0042908">
    <property type="term" value="P:xenobiotic transport"/>
    <property type="evidence" value="ECO:0007669"/>
    <property type="project" value="UniProtKB-ARBA"/>
</dbReference>
<dbReference type="PROSITE" id="PS50850">
    <property type="entry name" value="MFS"/>
    <property type="match status" value="1"/>
</dbReference>
<evidence type="ECO:0000313" key="9">
    <source>
        <dbReference type="Proteomes" id="UP000245942"/>
    </source>
</evidence>
<keyword evidence="4 6" id="KW-0472">Membrane</keyword>
<dbReference type="InterPro" id="IPR036259">
    <property type="entry name" value="MFS_trans_sf"/>
</dbReference>
<dbReference type="CDD" id="cd17323">
    <property type="entry name" value="MFS_Tpo1_MDR_like"/>
    <property type="match status" value="1"/>
</dbReference>
<dbReference type="GO" id="GO:0140115">
    <property type="term" value="P:export across plasma membrane"/>
    <property type="evidence" value="ECO:0007669"/>
    <property type="project" value="UniProtKB-ARBA"/>
</dbReference>
<feature type="compositionally biased region" description="Polar residues" evidence="5">
    <location>
        <begin position="1"/>
        <end position="11"/>
    </location>
</feature>
<evidence type="ECO:0000256" key="1">
    <source>
        <dbReference type="ARBA" id="ARBA00004141"/>
    </source>
</evidence>
<feature type="transmembrane region" description="Helical" evidence="6">
    <location>
        <begin position="327"/>
        <end position="347"/>
    </location>
</feature>
<name>A0A316UI67_9BASI</name>
<proteinExistence type="predicted"/>
<dbReference type="SUPFAM" id="SSF103473">
    <property type="entry name" value="MFS general substrate transporter"/>
    <property type="match status" value="1"/>
</dbReference>
<feature type="compositionally biased region" description="Low complexity" evidence="5">
    <location>
        <begin position="89"/>
        <end position="108"/>
    </location>
</feature>
<feature type="transmembrane region" description="Helical" evidence="6">
    <location>
        <begin position="538"/>
        <end position="564"/>
    </location>
</feature>
<feature type="transmembrane region" description="Helical" evidence="6">
    <location>
        <begin position="508"/>
        <end position="531"/>
    </location>
</feature>
<feature type="compositionally biased region" description="Basic and acidic residues" evidence="5">
    <location>
        <begin position="138"/>
        <end position="150"/>
    </location>
</feature>
<dbReference type="FunFam" id="1.20.1250.20:FF:000011">
    <property type="entry name" value="MFS multidrug transporter, putative"/>
    <property type="match status" value="1"/>
</dbReference>
<reference evidence="8 9" key="1">
    <citation type="journal article" date="2018" name="Mol. Biol. Evol.">
        <title>Broad Genomic Sampling Reveals a Smut Pathogenic Ancestry of the Fungal Clade Ustilaginomycotina.</title>
        <authorList>
            <person name="Kijpornyongpan T."/>
            <person name="Mondo S.J."/>
            <person name="Barry K."/>
            <person name="Sandor L."/>
            <person name="Lee J."/>
            <person name="Lipzen A."/>
            <person name="Pangilinan J."/>
            <person name="LaButti K."/>
            <person name="Hainaut M."/>
            <person name="Henrissat B."/>
            <person name="Grigoriev I.V."/>
            <person name="Spatafora J.W."/>
            <person name="Aime M.C."/>
        </authorList>
    </citation>
    <scope>NUCLEOTIDE SEQUENCE [LARGE SCALE GENOMIC DNA]</scope>
    <source>
        <strain evidence="8 9">MCA 4718</strain>
    </source>
</reference>
<dbReference type="OrthoDB" id="6770063at2759"/>
<dbReference type="Proteomes" id="UP000245942">
    <property type="component" value="Unassembled WGS sequence"/>
</dbReference>
<evidence type="ECO:0000256" key="6">
    <source>
        <dbReference type="SAM" id="Phobius"/>
    </source>
</evidence>
<keyword evidence="9" id="KW-1185">Reference proteome</keyword>
<protein>
    <submittedName>
        <fullName evidence="8">MFS general substrate transporter</fullName>
    </submittedName>
</protein>
<evidence type="ECO:0000259" key="7">
    <source>
        <dbReference type="PROSITE" id="PS50850"/>
    </source>
</evidence>
<dbReference type="InterPro" id="IPR011701">
    <property type="entry name" value="MFS"/>
</dbReference>
<feature type="transmembrane region" description="Helical" evidence="6">
    <location>
        <begin position="576"/>
        <end position="597"/>
    </location>
</feature>
<gene>
    <name evidence="8" type="ORF">BCV69DRAFT_285908</name>
</gene>
<dbReference type="GeneID" id="37015237"/>
<feature type="transmembrane region" description="Helical" evidence="6">
    <location>
        <begin position="442"/>
        <end position="462"/>
    </location>
</feature>
<dbReference type="Pfam" id="PF07690">
    <property type="entry name" value="MFS_1"/>
    <property type="match status" value="1"/>
</dbReference>
<comment type="subcellular location">
    <subcellularLocation>
        <location evidence="1">Membrane</location>
        <topology evidence="1">Multi-pass membrane protein</topology>
    </subcellularLocation>
</comment>
<feature type="transmembrane region" description="Helical" evidence="6">
    <location>
        <begin position="483"/>
        <end position="502"/>
    </location>
</feature>
<keyword evidence="2 6" id="KW-0812">Transmembrane</keyword>
<dbReference type="InterPro" id="IPR020846">
    <property type="entry name" value="MFS_dom"/>
</dbReference>
<dbReference type="Gene3D" id="1.20.1250.20">
    <property type="entry name" value="MFS general substrate transporter like domains"/>
    <property type="match status" value="1"/>
</dbReference>
<dbReference type="GO" id="GO:0022857">
    <property type="term" value="F:transmembrane transporter activity"/>
    <property type="evidence" value="ECO:0007669"/>
    <property type="project" value="InterPro"/>
</dbReference>
<evidence type="ECO:0000256" key="2">
    <source>
        <dbReference type="ARBA" id="ARBA00022692"/>
    </source>
</evidence>
<keyword evidence="3 6" id="KW-1133">Transmembrane helix</keyword>
<dbReference type="STRING" id="1684307.A0A316UI67"/>
<evidence type="ECO:0000256" key="3">
    <source>
        <dbReference type="ARBA" id="ARBA00022989"/>
    </source>
</evidence>
<accession>A0A316UI67</accession>
<dbReference type="GO" id="GO:0005886">
    <property type="term" value="C:plasma membrane"/>
    <property type="evidence" value="ECO:0007669"/>
    <property type="project" value="TreeGrafter"/>
</dbReference>
<dbReference type="PANTHER" id="PTHR23502:SF60">
    <property type="entry name" value="MAJOR FACILITATOR SUPERFAMILY (MFS) PROFILE DOMAIN-CONTAINING PROTEIN-RELATED"/>
    <property type="match status" value="1"/>
</dbReference>